<evidence type="ECO:0000313" key="2">
    <source>
        <dbReference type="Proteomes" id="UP001652580"/>
    </source>
</evidence>
<sequence length="241" mass="26606">MFAPSLSTTLGGPPRVALKTKSWHLLADPSIPYFEPGKSQRNLHTLTKGEGWRRLRIASEATRLLPRPVWERLRPLGLSFHWLPRVLPHPRGRRFPGALGTETLQPQHFGHLWLGPETAPSGAPGLRGCGGDPRRQFGSNEPLPPARVGAGGSRPRLSLRSGSRREDSPQGFARPCAVALDGRGGGARWSARLVNQSTQAAERSCLQRKMLLKWAYEKSNSPHPSNYRMGLGLYINHPKGF</sequence>
<accession>A0ABM3TJN5</accession>
<reference evidence="3" key="1">
    <citation type="submission" date="2025-08" db="UniProtKB">
        <authorList>
            <consortium name="RefSeq"/>
        </authorList>
    </citation>
    <scope>IDENTIFICATION</scope>
</reference>
<organism evidence="2 3">
    <name type="scientific">Balaenoptera acutorostrata</name>
    <name type="common">Common minke whale</name>
    <name type="synonym">Balaena rostrata</name>
    <dbReference type="NCBI Taxonomy" id="9767"/>
    <lineage>
        <taxon>Eukaryota</taxon>
        <taxon>Metazoa</taxon>
        <taxon>Chordata</taxon>
        <taxon>Craniata</taxon>
        <taxon>Vertebrata</taxon>
        <taxon>Euteleostomi</taxon>
        <taxon>Mammalia</taxon>
        <taxon>Eutheria</taxon>
        <taxon>Laurasiatheria</taxon>
        <taxon>Artiodactyla</taxon>
        <taxon>Whippomorpha</taxon>
        <taxon>Cetacea</taxon>
        <taxon>Mysticeti</taxon>
        <taxon>Balaenopteridae</taxon>
        <taxon>Balaenoptera</taxon>
    </lineage>
</organism>
<feature type="region of interest" description="Disordered" evidence="1">
    <location>
        <begin position="112"/>
        <end position="173"/>
    </location>
</feature>
<evidence type="ECO:0000256" key="1">
    <source>
        <dbReference type="SAM" id="MobiDB-lite"/>
    </source>
</evidence>
<protein>
    <submittedName>
        <fullName evidence="3">Uncharacterized protein LOC130708206</fullName>
    </submittedName>
</protein>
<dbReference type="Proteomes" id="UP001652580">
    <property type="component" value="Chromosome 5"/>
</dbReference>
<evidence type="ECO:0000313" key="3">
    <source>
        <dbReference type="RefSeq" id="XP_057402294.1"/>
    </source>
</evidence>
<dbReference type="RefSeq" id="XP_057402294.1">
    <property type="nucleotide sequence ID" value="XM_057546311.1"/>
</dbReference>
<proteinExistence type="predicted"/>
<dbReference type="GeneID" id="130708206"/>
<name>A0ABM3TJN5_BALAC</name>
<keyword evidence="2" id="KW-1185">Reference proteome</keyword>
<gene>
    <name evidence="3" type="primary">LOC130708206</name>
</gene>